<evidence type="ECO:0000313" key="8">
    <source>
        <dbReference type="Proteomes" id="UP001253595"/>
    </source>
</evidence>
<sequence>MNYNWAEHVPELTFLATALITLVVLSLVAPGVTFLLTRIANPFSFARDLLERVKPPLHFLIPLIGLQIVWRSAPETLRFAGAVNHLITLAIIGVIIWLGLRFVDAGRQVIFKRHPIQVSDNRTARKIHTQTQVLVHTLSFFVILFGVAAMLMTFPGAKQIGASLLASAGLAGLAVGFAAKPVLGNLIAGLQIAITQPLSLDDVVIVENEWGRIEEITSTYVVIKIWDERRLIVPLQYFIENPFQNWTRESTQLLGSLFLWVDYAMPLDPLRNELERLCKQNPELWDGRVSNIQVTDTSDKAIQLRILVSSSNASNSWDLRCLLREKLVQFIATNHPDYLPQLRTNYFEDSATIDFQPAKKNRDSTPAAD</sequence>
<feature type="transmembrane region" description="Helical" evidence="5">
    <location>
        <begin position="79"/>
        <end position="103"/>
    </location>
</feature>
<keyword evidence="4 5" id="KW-0472">Membrane</keyword>
<name>A0ABU1UW79_9GAMM</name>
<dbReference type="Gene3D" id="1.10.287.1260">
    <property type="match status" value="1"/>
</dbReference>
<feature type="transmembrane region" description="Helical" evidence="5">
    <location>
        <begin position="12"/>
        <end position="36"/>
    </location>
</feature>
<proteinExistence type="predicted"/>
<keyword evidence="2 5" id="KW-0812">Transmembrane</keyword>
<reference evidence="7 8" key="1">
    <citation type="submission" date="2023-07" db="EMBL/GenBank/DDBJ databases">
        <title>Sorghum-associated microbial communities from plants grown in Nebraska, USA.</title>
        <authorList>
            <person name="Schachtman D."/>
        </authorList>
    </citation>
    <scope>NUCLEOTIDE SEQUENCE [LARGE SCALE GENOMIC DNA]</scope>
    <source>
        <strain evidence="7 8">BE190</strain>
    </source>
</reference>
<dbReference type="InterPro" id="IPR023408">
    <property type="entry name" value="MscS_beta-dom_sf"/>
</dbReference>
<comment type="subcellular location">
    <subcellularLocation>
        <location evidence="1">Membrane</location>
    </subcellularLocation>
</comment>
<organism evidence="7 8">
    <name type="scientific">Cellvibrio fibrivorans</name>
    <dbReference type="NCBI Taxonomy" id="126350"/>
    <lineage>
        <taxon>Bacteria</taxon>
        <taxon>Pseudomonadati</taxon>
        <taxon>Pseudomonadota</taxon>
        <taxon>Gammaproteobacteria</taxon>
        <taxon>Cellvibrionales</taxon>
        <taxon>Cellvibrionaceae</taxon>
        <taxon>Cellvibrio</taxon>
    </lineage>
</organism>
<dbReference type="Pfam" id="PF00924">
    <property type="entry name" value="MS_channel_2nd"/>
    <property type="match status" value="1"/>
</dbReference>
<evidence type="ECO:0000256" key="2">
    <source>
        <dbReference type="ARBA" id="ARBA00022692"/>
    </source>
</evidence>
<keyword evidence="8" id="KW-1185">Reference proteome</keyword>
<dbReference type="PANTHER" id="PTHR30566">
    <property type="entry name" value="YNAI-RELATED MECHANOSENSITIVE ION CHANNEL"/>
    <property type="match status" value="1"/>
</dbReference>
<dbReference type="InterPro" id="IPR010920">
    <property type="entry name" value="LSM_dom_sf"/>
</dbReference>
<gene>
    <name evidence="7" type="ORF">J2X05_001463</name>
</gene>
<feature type="transmembrane region" description="Helical" evidence="5">
    <location>
        <begin position="133"/>
        <end position="154"/>
    </location>
</feature>
<feature type="transmembrane region" description="Helical" evidence="5">
    <location>
        <begin position="160"/>
        <end position="179"/>
    </location>
</feature>
<protein>
    <submittedName>
        <fullName evidence="7">Small-conductance mechanosensitive channel</fullName>
    </submittedName>
</protein>
<dbReference type="InterPro" id="IPR006685">
    <property type="entry name" value="MscS_channel_2nd"/>
</dbReference>
<dbReference type="Gene3D" id="2.30.30.60">
    <property type="match status" value="1"/>
</dbReference>
<dbReference type="SUPFAM" id="SSF50182">
    <property type="entry name" value="Sm-like ribonucleoproteins"/>
    <property type="match status" value="1"/>
</dbReference>
<dbReference type="EMBL" id="JAVDVX010000002">
    <property type="protein sequence ID" value="MDR7089457.1"/>
    <property type="molecule type" value="Genomic_DNA"/>
</dbReference>
<keyword evidence="3 5" id="KW-1133">Transmembrane helix</keyword>
<evidence type="ECO:0000256" key="3">
    <source>
        <dbReference type="ARBA" id="ARBA00022989"/>
    </source>
</evidence>
<evidence type="ECO:0000313" key="7">
    <source>
        <dbReference type="EMBL" id="MDR7089457.1"/>
    </source>
</evidence>
<evidence type="ECO:0000256" key="4">
    <source>
        <dbReference type="ARBA" id="ARBA00023136"/>
    </source>
</evidence>
<dbReference type="PANTHER" id="PTHR30566:SF25">
    <property type="entry name" value="INNER MEMBRANE PROTEIN"/>
    <property type="match status" value="1"/>
</dbReference>
<comment type="caution">
    <text evidence="7">The sequence shown here is derived from an EMBL/GenBank/DDBJ whole genome shotgun (WGS) entry which is preliminary data.</text>
</comment>
<dbReference type="RefSeq" id="WP_310070606.1">
    <property type="nucleotide sequence ID" value="NZ_JAVDVX010000002.1"/>
</dbReference>
<evidence type="ECO:0000256" key="1">
    <source>
        <dbReference type="ARBA" id="ARBA00004370"/>
    </source>
</evidence>
<evidence type="ECO:0000256" key="5">
    <source>
        <dbReference type="SAM" id="Phobius"/>
    </source>
</evidence>
<accession>A0ABU1UW79</accession>
<evidence type="ECO:0000259" key="6">
    <source>
        <dbReference type="Pfam" id="PF00924"/>
    </source>
</evidence>
<dbReference type="Proteomes" id="UP001253595">
    <property type="component" value="Unassembled WGS sequence"/>
</dbReference>
<feature type="domain" description="Mechanosensitive ion channel MscS" evidence="6">
    <location>
        <begin position="182"/>
        <end position="248"/>
    </location>
</feature>